<organism evidence="1 2">
    <name type="scientific">Pararhodospirillum oryzae</name>
    <dbReference type="NCBI Taxonomy" id="478448"/>
    <lineage>
        <taxon>Bacteria</taxon>
        <taxon>Pseudomonadati</taxon>
        <taxon>Pseudomonadota</taxon>
        <taxon>Alphaproteobacteria</taxon>
        <taxon>Rhodospirillales</taxon>
        <taxon>Rhodospirillaceae</taxon>
        <taxon>Pararhodospirillum</taxon>
    </lineage>
</organism>
<accession>A0A512H4K4</accession>
<evidence type="ECO:0000313" key="2">
    <source>
        <dbReference type="Proteomes" id="UP000321567"/>
    </source>
</evidence>
<dbReference type="RefSeq" id="WP_147162439.1">
    <property type="nucleotide sequence ID" value="NZ_BJZO01000008.1"/>
</dbReference>
<comment type="caution">
    <text evidence="1">The sequence shown here is derived from an EMBL/GenBank/DDBJ whole genome shotgun (WGS) entry which is preliminary data.</text>
</comment>
<keyword evidence="2" id="KW-1185">Reference proteome</keyword>
<evidence type="ECO:0000313" key="1">
    <source>
        <dbReference type="EMBL" id="GEO80386.1"/>
    </source>
</evidence>
<sequence length="306" mass="31699">MSDGSSPVAPAPVSAVVARERLNTVLDRAFYHVELLSEAEQTALSHQPIPEGAVVVVDPEPGAGLGVRRYRVPGRPLAPGPVFDPAQHPGLDTVVVTGAGSSCLGTAAFARDVARHLGRPVAGIVPGYGVAEAWSEGLGAWFGLRMGNLAARWTADLLAWQQGLVGWAAPPVPPVPPVPEPGATAGDEDALHALLAAFPGLRLLVGHSKGNFVIANTLARLPKPLPDIQVVTLGAPVYLPPLARPPYQVIGALDALGWMNTVAFLPEYHIAPGCGHAVKGGEDFSLDVARVLAEAGVPAGARPREE</sequence>
<dbReference type="OrthoDB" id="7375665at2"/>
<gene>
    <name evidence="1" type="ORF">ROR02_05170</name>
</gene>
<dbReference type="AlphaFoldDB" id="A0A512H4K4"/>
<reference evidence="1 2" key="1">
    <citation type="submission" date="2019-07" db="EMBL/GenBank/DDBJ databases">
        <title>Whole genome shotgun sequence of Rhodospirillum oryzae NBRC 107573.</title>
        <authorList>
            <person name="Hosoyama A."/>
            <person name="Uohara A."/>
            <person name="Ohji S."/>
            <person name="Ichikawa N."/>
        </authorList>
    </citation>
    <scope>NUCLEOTIDE SEQUENCE [LARGE SCALE GENOMIC DNA]</scope>
    <source>
        <strain evidence="1 2">NBRC 107573</strain>
    </source>
</reference>
<dbReference type="EMBL" id="BJZO01000008">
    <property type="protein sequence ID" value="GEO80386.1"/>
    <property type="molecule type" value="Genomic_DNA"/>
</dbReference>
<name>A0A512H4K4_9PROT</name>
<dbReference type="Proteomes" id="UP000321567">
    <property type="component" value="Unassembled WGS sequence"/>
</dbReference>
<evidence type="ECO:0008006" key="3">
    <source>
        <dbReference type="Google" id="ProtNLM"/>
    </source>
</evidence>
<proteinExistence type="predicted"/>
<protein>
    <recommendedName>
        <fullName evidence="3">Alpha/beta hydrolase</fullName>
    </recommendedName>
</protein>